<dbReference type="InterPro" id="IPR009769">
    <property type="entry name" value="EDR2_C"/>
</dbReference>
<protein>
    <recommendedName>
        <fullName evidence="1">START domain-containing protein</fullName>
    </recommendedName>
</protein>
<sequence length="746" mass="84224">MSGREDSASESGSGELGRAHFGGWVYHMGVNSFGRQFCHLRYLLIRGKYVEMYKRDPEKHTDKRPIRRGVASQYMMVEDIGLRKINGGDFYVLRIYSRVDDTKKGEIACSKPGEVKTWMEAFEQAKHEAALDIGRSNTFKMLNSEDEFKLDGHRPHARRYARGLRKLIKIGKGPEMLLRQSSDLGKIADSTAYFESEGDTVNPHKWKCIHTVNGIRIFEDVADHKGDKVLLMKSIGIVEASPDAVFEMVISLDKSSRYEWDMLTSDLELVERINGHNDIVYGTYNPKYINSNGLFDCRWRSKRDFVFSRQWHRDQDGTYTILLTSTTHKHCPKKSGYCRIKLNSTVWEIINISARQSKGGLRSVVSQTMEVHSTGWGHWRKRYYAKFEKTIPYVLLCQVAGLREYFGSNPGHGQEASTITVDKKAPKLSVIHNEFDELETGEEFYDAIAAESPTEGEEDSDEDEKSSHKSGILKLKNVSWALLSMSVRGPPGPEENAELILSVSPTEIDTNQFKGSLCPGKDGNDSNCWADPGGKSFMVRSKTYLKDYSKVPGGDPLLKLLAVDWFKSESKVEKVAAHPKCVVQGEAGKKLPFIFIINLQVPAKPNYSMVFYFGANRPIRKGSLLDKFVNGDDMFRDERFKLIPSISEGYWMVKRAVGTKACLLGRAVTCSYLRQDNFLEIDVDIGSSSVARSIIGLVLGYVTSLVIDLAILIEGKEKDELPEYLLGTVRINRVRLDSAIPFWGHT</sequence>
<dbReference type="PANTHER" id="PTHR12136:SF47">
    <property type="entry name" value="ENHANCED DISEASE RESISTANCE PROTEIN (DUF1336)"/>
    <property type="match status" value="1"/>
</dbReference>
<dbReference type="AlphaFoldDB" id="A0A0D6R1X5"/>
<accession>A0A0D6R1X5</accession>
<name>A0A0D6R1X5_ARACU</name>
<dbReference type="SUPFAM" id="SSF55961">
    <property type="entry name" value="Bet v1-like"/>
    <property type="match status" value="1"/>
</dbReference>
<organism evidence="2">
    <name type="scientific">Araucaria cunninghamii</name>
    <name type="common">Hoop pine</name>
    <name type="synonym">Moreton Bay pine</name>
    <dbReference type="NCBI Taxonomy" id="56994"/>
    <lineage>
        <taxon>Eukaryota</taxon>
        <taxon>Viridiplantae</taxon>
        <taxon>Streptophyta</taxon>
        <taxon>Embryophyta</taxon>
        <taxon>Tracheophyta</taxon>
        <taxon>Spermatophyta</taxon>
        <taxon>Pinopsida</taxon>
        <taxon>Pinidae</taxon>
        <taxon>Conifers II</taxon>
        <taxon>Araucariales</taxon>
        <taxon>Araucariaceae</taxon>
        <taxon>Araucaria</taxon>
    </lineage>
</organism>
<feature type="domain" description="START" evidence="1">
    <location>
        <begin position="206"/>
        <end position="339"/>
    </location>
</feature>
<evidence type="ECO:0000259" key="1">
    <source>
        <dbReference type="PROSITE" id="PS50848"/>
    </source>
</evidence>
<dbReference type="CDD" id="cd00177">
    <property type="entry name" value="START"/>
    <property type="match status" value="1"/>
</dbReference>
<dbReference type="InterPro" id="IPR045096">
    <property type="entry name" value="EDR2-like"/>
</dbReference>
<dbReference type="Gene3D" id="3.30.530.20">
    <property type="match status" value="1"/>
</dbReference>
<dbReference type="Pfam" id="PF07059">
    <property type="entry name" value="EDR2_C"/>
    <property type="match status" value="1"/>
</dbReference>
<dbReference type="PROSITE" id="PS50848">
    <property type="entry name" value="START"/>
    <property type="match status" value="1"/>
</dbReference>
<reference evidence="2" key="1">
    <citation type="submission" date="2015-03" db="EMBL/GenBank/DDBJ databases">
        <title>A transcriptome of Araucaria cunninghamii, an australian fine timber species.</title>
        <authorList>
            <person name="Jing Yi C.J.Y."/>
            <person name="Yin San L.Y.S."/>
            <person name="Abdul Karim S.S."/>
            <person name="Wan Azmi N.N."/>
            <person name="Hercus R.R."/>
            <person name="Croft L.L."/>
        </authorList>
    </citation>
    <scope>NUCLEOTIDE SEQUENCE</scope>
    <source>
        <strain evidence="2">MI0301</strain>
        <tissue evidence="2">Leaf</tissue>
    </source>
</reference>
<dbReference type="EMBL" id="GCKF01036592">
    <property type="protein sequence ID" value="JAG96701.1"/>
    <property type="molecule type" value="Transcribed_RNA"/>
</dbReference>
<dbReference type="InterPro" id="IPR002913">
    <property type="entry name" value="START_lipid-bd_dom"/>
</dbReference>
<dbReference type="GO" id="GO:0008289">
    <property type="term" value="F:lipid binding"/>
    <property type="evidence" value="ECO:0007669"/>
    <property type="project" value="InterPro"/>
</dbReference>
<dbReference type="PANTHER" id="PTHR12136">
    <property type="entry name" value="ENHANCED DISEASE RESISTANCE-RELATED"/>
    <property type="match status" value="1"/>
</dbReference>
<dbReference type="InterPro" id="IPR023393">
    <property type="entry name" value="START-like_dom_sf"/>
</dbReference>
<evidence type="ECO:0000313" key="2">
    <source>
        <dbReference type="EMBL" id="JAG96701.1"/>
    </source>
</evidence>
<proteinExistence type="predicted"/>
<dbReference type="Pfam" id="PF01852">
    <property type="entry name" value="START"/>
    <property type="match status" value="1"/>
</dbReference>